<sequence>MKKFLLTFLIILFSYILGSNVYAGAAEKWEYEPIQKDMNIKVKAYKVDQYGDAINDKKYEIKIDPKTTANKKLMGGVGIAKLLKKANWASVGVSAIEYLLEGIDWVIDPEAQSIWRNKRDQNNSYSCEYRNSAGQIVLFSLGGTEPARCPLVAVENWAEYWGNEAKFSKWLSPIDPNGSTKFEHTYKNWAGQTLTDVRDIQASPDPDQSPSSPPQKEYLTAEALADYMLGTHPDFKDSKYTSKLPEPLTWTDVENVWKPHNQWEAENSPTVKEVERQLEQATPISEDSEVITKPDPETGLNNFTLPAFCSWATPVCTAITDLKKWANDESDSDTELDIPDQEQPDIDTDIAFGGMCPDDRQAEINMGVGVIKMPISYEPICTTVSTAKPVLIFVGFFVAALIIGGVKTE</sequence>
<dbReference type="RefSeq" id="WP_005405396.1">
    <property type="nucleotide sequence ID" value="NZ_ACVR01000074.1"/>
</dbReference>
<comment type="caution">
    <text evidence="2">The sequence shown here is derived from an EMBL/GenBank/DDBJ whole genome shotgun (WGS) entry which is preliminary data.</text>
</comment>
<keyword evidence="1" id="KW-0812">Transmembrane</keyword>
<dbReference type="EMBL" id="ACVR01000074">
    <property type="protein sequence ID" value="EET81154.1"/>
    <property type="molecule type" value="Genomic_DNA"/>
</dbReference>
<reference evidence="2 3" key="1">
    <citation type="submission" date="2009-07" db="EMBL/GenBank/DDBJ databases">
        <authorList>
            <person name="Madupu R."/>
            <person name="Durkin A.S."/>
            <person name="Torralba M."/>
            <person name="Methe B."/>
            <person name="Sutton G.G."/>
            <person name="Strausberg R.L."/>
            <person name="Nelson K.E."/>
        </authorList>
    </citation>
    <scope>NUCLEOTIDE SEQUENCE [LARGE SCALE GENOMIC DNA]</scope>
    <source>
        <strain evidence="2 3">SK82</strain>
    </source>
</reference>
<proteinExistence type="predicted"/>
<evidence type="ECO:0000313" key="3">
    <source>
        <dbReference type="Proteomes" id="UP000018419"/>
    </source>
</evidence>
<organism evidence="2 3">
    <name type="scientific">Acinetobacter radioresistens SK82</name>
    <dbReference type="NCBI Taxonomy" id="596318"/>
    <lineage>
        <taxon>Bacteria</taxon>
        <taxon>Pseudomonadati</taxon>
        <taxon>Pseudomonadota</taxon>
        <taxon>Gammaproteobacteria</taxon>
        <taxon>Moraxellales</taxon>
        <taxon>Moraxellaceae</taxon>
        <taxon>Acinetobacter</taxon>
    </lineage>
</organism>
<dbReference type="NCBIfam" id="NF041109">
    <property type="entry name" value="VF_TspB_C_term"/>
    <property type="match status" value="1"/>
</dbReference>
<gene>
    <name evidence="2" type="ORF">ACIRA0001_0177</name>
</gene>
<evidence type="ECO:0000313" key="2">
    <source>
        <dbReference type="EMBL" id="EET81154.1"/>
    </source>
</evidence>
<keyword evidence="1" id="KW-0472">Membrane</keyword>
<evidence type="ECO:0000256" key="1">
    <source>
        <dbReference type="SAM" id="Phobius"/>
    </source>
</evidence>
<feature type="transmembrane region" description="Helical" evidence="1">
    <location>
        <begin position="389"/>
        <end position="406"/>
    </location>
</feature>
<accession>A0ABM9YJS2</accession>
<keyword evidence="3" id="KW-1185">Reference proteome</keyword>
<keyword evidence="1" id="KW-1133">Transmembrane helix</keyword>
<name>A0ABM9YJS2_ACIRA</name>
<protein>
    <submittedName>
        <fullName evidence="2">Uncharacterized protein</fullName>
    </submittedName>
</protein>
<dbReference type="Proteomes" id="UP000018419">
    <property type="component" value="Unassembled WGS sequence"/>
</dbReference>